<evidence type="ECO:0000313" key="1">
    <source>
        <dbReference type="EMBL" id="GAA54090.1"/>
    </source>
</evidence>
<organism evidence="1 2">
    <name type="scientific">Clonorchis sinensis</name>
    <name type="common">Chinese liver fluke</name>
    <dbReference type="NCBI Taxonomy" id="79923"/>
    <lineage>
        <taxon>Eukaryota</taxon>
        <taxon>Metazoa</taxon>
        <taxon>Spiralia</taxon>
        <taxon>Lophotrochozoa</taxon>
        <taxon>Platyhelminthes</taxon>
        <taxon>Trematoda</taxon>
        <taxon>Digenea</taxon>
        <taxon>Opisthorchiida</taxon>
        <taxon>Opisthorchiata</taxon>
        <taxon>Opisthorchiidae</taxon>
        <taxon>Clonorchis</taxon>
    </lineage>
</organism>
<reference key="2">
    <citation type="submission" date="2011-10" db="EMBL/GenBank/DDBJ databases">
        <title>The genome and transcriptome sequence of Clonorchis sinensis provide insights into the carcinogenic liver fluke.</title>
        <authorList>
            <person name="Wang X."/>
            <person name="Huang Y."/>
            <person name="Chen W."/>
            <person name="Liu H."/>
            <person name="Guo L."/>
            <person name="Chen Y."/>
            <person name="Luo F."/>
            <person name="Zhou W."/>
            <person name="Sun J."/>
            <person name="Mao Q."/>
            <person name="Liang P."/>
            <person name="Zhou C."/>
            <person name="Tian Y."/>
            <person name="Men J."/>
            <person name="Lv X."/>
            <person name="Huang L."/>
            <person name="Zhou J."/>
            <person name="Hu Y."/>
            <person name="Li R."/>
            <person name="Zhang F."/>
            <person name="Lei H."/>
            <person name="Li X."/>
            <person name="Hu X."/>
            <person name="Liang C."/>
            <person name="Xu J."/>
            <person name="Wu Z."/>
            <person name="Yu X."/>
        </authorList>
    </citation>
    <scope>NUCLEOTIDE SEQUENCE</scope>
    <source>
        <strain>Henan</strain>
    </source>
</reference>
<reference evidence="1" key="1">
    <citation type="journal article" date="2011" name="Genome Biol.">
        <title>The draft genome of the carcinogenic human liver fluke Clonorchis sinensis.</title>
        <authorList>
            <person name="Wang X."/>
            <person name="Chen W."/>
            <person name="Huang Y."/>
            <person name="Sun J."/>
            <person name="Men J."/>
            <person name="Liu H."/>
            <person name="Luo F."/>
            <person name="Guo L."/>
            <person name="Lv X."/>
            <person name="Deng C."/>
            <person name="Zhou C."/>
            <person name="Fan Y."/>
            <person name="Li X."/>
            <person name="Huang L."/>
            <person name="Hu Y."/>
            <person name="Liang C."/>
            <person name="Hu X."/>
            <person name="Xu J."/>
            <person name="Yu X."/>
        </authorList>
    </citation>
    <scope>NUCLEOTIDE SEQUENCE [LARGE SCALE GENOMIC DNA]</scope>
    <source>
        <strain evidence="1">Henan</strain>
    </source>
</reference>
<dbReference type="EMBL" id="DF143719">
    <property type="protein sequence ID" value="GAA54090.1"/>
    <property type="molecule type" value="Genomic_DNA"/>
</dbReference>
<protein>
    <submittedName>
        <fullName evidence="1">Uncharacterized protein</fullName>
    </submittedName>
</protein>
<sequence length="602" mass="68568">MFNNTTDKVAEKPLTAHDLWATSSGPTRVVQAGRIPAFMLPLGGMAVRHRKGATAERFRLTTELDGIQLKEPQPRQIVYRQKNRKLKCFTITSLKCEHVRLFRRENSDAFNVRWWSSGNTLASPRNPNGNGRILFDWRVNRSSQPGQLLGRRSVGRAHRSHRSSVNTFACSDVKIQMRPTRSPRMSDVRGSNPGTATGYALLMSSNKSETRVQCLLLVWTHRNNYARAGERPFKREVCTKTYSSRATFGFLRSIEYESNAATLWPTTVSSDWRIPVISWQSDWVSVRGGDYLLRKHSRTLNNKWLEREFTDWMVRGSDPTSASRLRCLGLDTLAVFQPSGFLLVAYRLGTKRVLQLNSSYHERTERQLNVLHQAASCSSCYDIRDIAKTSLKTSQTGDSAGFQATECAAPGRLMFQLLRYSRYRENIAENITNGRFSWVPGKVHTGSVREMKHKLLGDIVLYVIDRPNNILENITPIIENFVEIHVKGNFQKTLLKPDCCVLSAMTSAGRCIHRRVTQKSEHFCLFTLRLPERFHSGEPYHLGAGTHPLTGCNWVPKSHFANILAHLDSFSDQWWDGKAIRRSSKSEKVVGPFRLQVVRLID</sequence>
<proteinExistence type="predicted"/>
<name>G7YMA9_CLOSI</name>
<dbReference type="Proteomes" id="UP000008909">
    <property type="component" value="Unassembled WGS sequence"/>
</dbReference>
<keyword evidence="2" id="KW-1185">Reference proteome</keyword>
<dbReference type="AlphaFoldDB" id="G7YMA9"/>
<accession>G7YMA9</accession>
<evidence type="ECO:0000313" key="2">
    <source>
        <dbReference type="Proteomes" id="UP000008909"/>
    </source>
</evidence>
<gene>
    <name evidence="1" type="ORF">CLF_112149</name>
</gene>